<dbReference type="InterPro" id="IPR019734">
    <property type="entry name" value="TPR_rpt"/>
</dbReference>
<dbReference type="AlphaFoldDB" id="A0A9X2I5G7"/>
<protein>
    <submittedName>
        <fullName evidence="4">Tetratricopeptide repeat protein</fullName>
    </submittedName>
</protein>
<name>A0A9X2I5G7_9GAMM</name>
<dbReference type="Pfam" id="PF13432">
    <property type="entry name" value="TPR_16"/>
    <property type="match status" value="1"/>
</dbReference>
<evidence type="ECO:0000256" key="2">
    <source>
        <dbReference type="ARBA" id="ARBA00022803"/>
    </source>
</evidence>
<reference evidence="4" key="1">
    <citation type="submission" date="2022-05" db="EMBL/GenBank/DDBJ databases">
        <authorList>
            <person name="Sun H.-N."/>
        </authorList>
    </citation>
    <scope>NUCLEOTIDE SEQUENCE</scope>
    <source>
        <strain evidence="4">HB14</strain>
    </source>
</reference>
<dbReference type="Gene3D" id="1.25.40.10">
    <property type="entry name" value="Tetratricopeptide repeat domain"/>
    <property type="match status" value="3"/>
</dbReference>
<dbReference type="Proteomes" id="UP001139319">
    <property type="component" value="Unassembled WGS sequence"/>
</dbReference>
<dbReference type="RefSeq" id="WP_253969002.1">
    <property type="nucleotide sequence ID" value="NZ_JAMFTH010000006.1"/>
</dbReference>
<sequence length="462" mass="51929">MKTLKSVLSATLQKSVGVAVLAATPLLTMVSVDALAVDGIAPANASPLQPAEQRPDPRRLPGLPQSFIEDYSEITSTMEPSEEQIAEGAKADPAKAFQMAKEMEREAGELNPYAKAMLFQVLGQLYYEREDMPNTIKYFEMVVAQSPNLPVGTEAQFYYFLGQLYAQEENETKAVEYLERWSKMVTMISATQYATLAQIYYGAEQHDKALANMQQAVKMYESEGKVPREEWLSFLRALYFFKEDYKSTLAVVTELVRLYPKMSYWSQLASLYYELGQLDNYYRTMDSMYVMGGLKKENELKGLAGHFIENDAPYKAAKVLDKGINQDKIVEPTATNLELLANSWRLAQETEKALVEMKRAAAKAEDGDLYFNLSRLLFARDEFDASVSAAENALSKGGLSRPDSVYLTIGQAELARNNFDAAIDAFKKASRDKRSQKFASQWITYAEGEKKRQDALKNSDEG</sequence>
<reference evidence="4" key="2">
    <citation type="submission" date="2023-01" db="EMBL/GenBank/DDBJ databases">
        <title>Gilvimarinus xylanilyticus HB14 isolated from Caulerpa lentillifera aquaculture base in Hainan, China.</title>
        <authorList>
            <person name="Zhang Y.-J."/>
        </authorList>
    </citation>
    <scope>NUCLEOTIDE SEQUENCE</scope>
    <source>
        <strain evidence="4">HB14</strain>
    </source>
</reference>
<proteinExistence type="predicted"/>
<accession>A0A9X2I5G7</accession>
<comment type="caution">
    <text evidence="4">The sequence shown here is derived from an EMBL/GenBank/DDBJ whole genome shotgun (WGS) entry which is preliminary data.</text>
</comment>
<dbReference type="SUPFAM" id="SSF48452">
    <property type="entry name" value="TPR-like"/>
    <property type="match status" value="2"/>
</dbReference>
<dbReference type="Pfam" id="PF13181">
    <property type="entry name" value="TPR_8"/>
    <property type="match status" value="1"/>
</dbReference>
<dbReference type="InterPro" id="IPR011990">
    <property type="entry name" value="TPR-like_helical_dom_sf"/>
</dbReference>
<dbReference type="PANTHER" id="PTHR45586">
    <property type="entry name" value="TPR REPEAT-CONTAINING PROTEIN PA4667"/>
    <property type="match status" value="1"/>
</dbReference>
<evidence type="ECO:0000256" key="1">
    <source>
        <dbReference type="ARBA" id="ARBA00022737"/>
    </source>
</evidence>
<dbReference type="SMART" id="SM00028">
    <property type="entry name" value="TPR"/>
    <property type="match status" value="5"/>
</dbReference>
<evidence type="ECO:0000256" key="3">
    <source>
        <dbReference type="PROSITE-ProRule" id="PRU00339"/>
    </source>
</evidence>
<feature type="repeat" description="TPR" evidence="3">
    <location>
        <begin position="190"/>
        <end position="223"/>
    </location>
</feature>
<feature type="repeat" description="TPR" evidence="3">
    <location>
        <begin position="403"/>
        <end position="436"/>
    </location>
</feature>
<evidence type="ECO:0000313" key="4">
    <source>
        <dbReference type="EMBL" id="MCP8900710.1"/>
    </source>
</evidence>
<dbReference type="EMBL" id="JAMFTH010000006">
    <property type="protein sequence ID" value="MCP8900710.1"/>
    <property type="molecule type" value="Genomic_DNA"/>
</dbReference>
<dbReference type="PANTHER" id="PTHR45586:SF1">
    <property type="entry name" value="LIPOPOLYSACCHARIDE ASSEMBLY PROTEIN B"/>
    <property type="match status" value="1"/>
</dbReference>
<keyword evidence="2 3" id="KW-0802">TPR repeat</keyword>
<organism evidence="4 5">
    <name type="scientific">Gilvimarinus xylanilyticus</name>
    <dbReference type="NCBI Taxonomy" id="2944139"/>
    <lineage>
        <taxon>Bacteria</taxon>
        <taxon>Pseudomonadati</taxon>
        <taxon>Pseudomonadota</taxon>
        <taxon>Gammaproteobacteria</taxon>
        <taxon>Cellvibrionales</taxon>
        <taxon>Cellvibrionaceae</taxon>
        <taxon>Gilvimarinus</taxon>
    </lineage>
</organism>
<dbReference type="InterPro" id="IPR051012">
    <property type="entry name" value="CellSynth/LPSAsmb/PSIAsmb"/>
</dbReference>
<gene>
    <name evidence="4" type="ORF">M6D89_15485</name>
</gene>
<dbReference type="PROSITE" id="PS50005">
    <property type="entry name" value="TPR"/>
    <property type="match status" value="3"/>
</dbReference>
<feature type="repeat" description="TPR" evidence="3">
    <location>
        <begin position="116"/>
        <end position="149"/>
    </location>
</feature>
<evidence type="ECO:0000313" key="5">
    <source>
        <dbReference type="Proteomes" id="UP001139319"/>
    </source>
</evidence>
<keyword evidence="5" id="KW-1185">Reference proteome</keyword>
<keyword evidence="1" id="KW-0677">Repeat</keyword>